<evidence type="ECO:0000256" key="5">
    <source>
        <dbReference type="ARBA" id="ARBA00022777"/>
    </source>
</evidence>
<dbReference type="SUPFAM" id="SSF55874">
    <property type="entry name" value="ATPase domain of HSP90 chaperone/DNA topoisomerase II/histidine kinase"/>
    <property type="match status" value="1"/>
</dbReference>
<comment type="catalytic activity">
    <reaction evidence="1">
        <text>ATP + protein L-histidine = ADP + protein N-phospho-L-histidine.</text>
        <dbReference type="EC" id="2.7.13.3"/>
    </reaction>
</comment>
<keyword evidence="5" id="KW-0418">Kinase</keyword>
<dbReference type="SUPFAM" id="SSF55785">
    <property type="entry name" value="PYP-like sensor domain (PAS domain)"/>
    <property type="match status" value="4"/>
</dbReference>
<dbReference type="PROSITE" id="PS50112">
    <property type="entry name" value="PAS"/>
    <property type="match status" value="4"/>
</dbReference>
<dbReference type="Pfam" id="PF02518">
    <property type="entry name" value="HATPase_c"/>
    <property type="match status" value="1"/>
</dbReference>
<dbReference type="SUPFAM" id="SSF47384">
    <property type="entry name" value="Homodimeric domain of signal transducing histidine kinase"/>
    <property type="match status" value="1"/>
</dbReference>
<sequence length="738" mass="83528">MMCDANFTSDFYKAIVKNSTELISVLDQAGEYMFVGASVEPVLGYEAHELLGTNAIDYIHKNDAAFALSALEKICTEKEVRMLPLRFKAKNGDWRWIECTITNMLDNESVRGIVANSRDVTQEVENELKKEQSQSFYKSLFHDHPDAVFTLNTDGYFEDANKQFPRLINYSEEEIKGKHFTELVHPSYTKEVTYAFNKALAGQAHTIEALVLTKQGKEIDICVTIVPIFFKGSVEGVHVIARDITQLKRSDRLIREQADQLNSVVESIAEPFFALDKQWCYTYVNKAYAAFLGKYREEMLGNNIWETYPQSVHSLFYYKCHEVASSGLPVSFEEPYSKPREAVIRFSVFPSSNGISVYFRDVIEERGLEAELEKLSLVASQTTNGVIITDGDGKVEWVNNSFERLTGYSFAEVLHKEPGELLQGVETDQETVARIRKKLAEAVPFSEEILNYRKNGEKVWFSMIITPILDTKGHVSKFIAIQSDTTDKKRSELELKQMASDLSIQNKSLQQFTYFISHNLRAPVANASGLAALLPRIDKNSKKFESVLSKLQTSVSHLDSIIKDMNTILSLRDGNQLLPLEDVNLSAVCTEVINSLQESIVELGVTTLVDVDTDCVVQASKAYLHNIFYNLLLNAIKYRATDRKLIIAVKCRQNKDGEVEIIISDNGSGMEMGLVKDQLFKLYKRFHLNTTGRGVGLFLVKTQVEAMKGRIEVDSTPNVGTSFKIYLKYNVEESFYNR</sequence>
<dbReference type="InterPro" id="IPR036890">
    <property type="entry name" value="HATPase_C_sf"/>
</dbReference>
<dbReference type="PROSITE" id="PS50113">
    <property type="entry name" value="PAC"/>
    <property type="match status" value="2"/>
</dbReference>
<dbReference type="InterPro" id="IPR003594">
    <property type="entry name" value="HATPase_dom"/>
</dbReference>
<protein>
    <recommendedName>
        <fullName evidence="2">histidine kinase</fullName>
        <ecNumber evidence="2">2.7.13.3</ecNumber>
    </recommendedName>
</protein>
<dbReference type="SMART" id="SM00387">
    <property type="entry name" value="HATPase_c"/>
    <property type="match status" value="1"/>
</dbReference>
<accession>A0ABW4WRM3</accession>
<dbReference type="EMBL" id="JBHUHV010000001">
    <property type="protein sequence ID" value="MFD2065333.1"/>
    <property type="molecule type" value="Genomic_DNA"/>
</dbReference>
<evidence type="ECO:0000259" key="6">
    <source>
        <dbReference type="PROSITE" id="PS50109"/>
    </source>
</evidence>
<dbReference type="InterPro" id="IPR001610">
    <property type="entry name" value="PAC"/>
</dbReference>
<dbReference type="EC" id="2.7.13.3" evidence="2"/>
<evidence type="ECO:0000256" key="3">
    <source>
        <dbReference type="ARBA" id="ARBA00022553"/>
    </source>
</evidence>
<dbReference type="PRINTS" id="PR00344">
    <property type="entry name" value="BCTRLSENSOR"/>
</dbReference>
<evidence type="ECO:0000313" key="9">
    <source>
        <dbReference type="EMBL" id="MFD2065333.1"/>
    </source>
</evidence>
<dbReference type="PROSITE" id="PS50109">
    <property type="entry name" value="HIS_KIN"/>
    <property type="match status" value="1"/>
</dbReference>
<comment type="caution">
    <text evidence="9">The sequence shown here is derived from an EMBL/GenBank/DDBJ whole genome shotgun (WGS) entry which is preliminary data.</text>
</comment>
<dbReference type="PANTHER" id="PTHR43304:SF1">
    <property type="entry name" value="PAC DOMAIN-CONTAINING PROTEIN"/>
    <property type="match status" value="1"/>
</dbReference>
<organism evidence="9 10">
    <name type="scientific">Pontibacter silvestris</name>
    <dbReference type="NCBI Taxonomy" id="2305183"/>
    <lineage>
        <taxon>Bacteria</taxon>
        <taxon>Pseudomonadati</taxon>
        <taxon>Bacteroidota</taxon>
        <taxon>Cytophagia</taxon>
        <taxon>Cytophagales</taxon>
        <taxon>Hymenobacteraceae</taxon>
        <taxon>Pontibacter</taxon>
    </lineage>
</organism>
<feature type="domain" description="PAS" evidence="7">
    <location>
        <begin position="133"/>
        <end position="203"/>
    </location>
</feature>
<keyword evidence="3" id="KW-0597">Phosphoprotein</keyword>
<dbReference type="InterPro" id="IPR005467">
    <property type="entry name" value="His_kinase_dom"/>
</dbReference>
<feature type="domain" description="PAS" evidence="7">
    <location>
        <begin position="371"/>
        <end position="416"/>
    </location>
</feature>
<dbReference type="PANTHER" id="PTHR43304">
    <property type="entry name" value="PHYTOCHROME-LIKE PROTEIN CPH1"/>
    <property type="match status" value="1"/>
</dbReference>
<gene>
    <name evidence="9" type="ORF">ACFSKU_00430</name>
</gene>
<evidence type="ECO:0000313" key="10">
    <source>
        <dbReference type="Proteomes" id="UP001597369"/>
    </source>
</evidence>
<evidence type="ECO:0000259" key="7">
    <source>
        <dbReference type="PROSITE" id="PS50112"/>
    </source>
</evidence>
<dbReference type="Gene3D" id="3.30.565.10">
    <property type="entry name" value="Histidine kinase-like ATPase, C-terminal domain"/>
    <property type="match status" value="1"/>
</dbReference>
<dbReference type="InterPro" id="IPR036097">
    <property type="entry name" value="HisK_dim/P_sf"/>
</dbReference>
<evidence type="ECO:0000256" key="4">
    <source>
        <dbReference type="ARBA" id="ARBA00022679"/>
    </source>
</evidence>
<keyword evidence="4" id="KW-0808">Transferase</keyword>
<dbReference type="Proteomes" id="UP001597369">
    <property type="component" value="Unassembled WGS sequence"/>
</dbReference>
<feature type="domain" description="PAS" evidence="7">
    <location>
        <begin position="257"/>
        <end position="303"/>
    </location>
</feature>
<dbReference type="InterPro" id="IPR013655">
    <property type="entry name" value="PAS_fold_3"/>
</dbReference>
<reference evidence="10" key="1">
    <citation type="journal article" date="2019" name="Int. J. Syst. Evol. Microbiol.">
        <title>The Global Catalogue of Microorganisms (GCM) 10K type strain sequencing project: providing services to taxonomists for standard genome sequencing and annotation.</title>
        <authorList>
            <consortium name="The Broad Institute Genomics Platform"/>
            <consortium name="The Broad Institute Genome Sequencing Center for Infectious Disease"/>
            <person name="Wu L."/>
            <person name="Ma J."/>
        </authorList>
    </citation>
    <scope>NUCLEOTIDE SEQUENCE [LARGE SCALE GENOMIC DNA]</scope>
    <source>
        <strain evidence="10">JCM 16545</strain>
    </source>
</reference>
<evidence type="ECO:0000259" key="8">
    <source>
        <dbReference type="PROSITE" id="PS50113"/>
    </source>
</evidence>
<dbReference type="InterPro" id="IPR003661">
    <property type="entry name" value="HisK_dim/P_dom"/>
</dbReference>
<dbReference type="InterPro" id="IPR035965">
    <property type="entry name" value="PAS-like_dom_sf"/>
</dbReference>
<dbReference type="Gene3D" id="1.10.287.130">
    <property type="match status" value="1"/>
</dbReference>
<dbReference type="Pfam" id="PF00512">
    <property type="entry name" value="HisKA"/>
    <property type="match status" value="1"/>
</dbReference>
<dbReference type="SMART" id="SM00086">
    <property type="entry name" value="PAC"/>
    <property type="match status" value="3"/>
</dbReference>
<feature type="domain" description="PAS" evidence="7">
    <location>
        <begin position="8"/>
        <end position="78"/>
    </location>
</feature>
<dbReference type="SMART" id="SM00388">
    <property type="entry name" value="HisKA"/>
    <property type="match status" value="1"/>
</dbReference>
<dbReference type="InterPro" id="IPR004358">
    <property type="entry name" value="Sig_transdc_His_kin-like_C"/>
</dbReference>
<evidence type="ECO:0000256" key="1">
    <source>
        <dbReference type="ARBA" id="ARBA00000085"/>
    </source>
</evidence>
<dbReference type="Gene3D" id="3.30.450.20">
    <property type="entry name" value="PAS domain"/>
    <property type="match status" value="4"/>
</dbReference>
<dbReference type="Pfam" id="PF08448">
    <property type="entry name" value="PAS_4"/>
    <property type="match status" value="2"/>
</dbReference>
<keyword evidence="10" id="KW-1185">Reference proteome</keyword>
<evidence type="ECO:0000256" key="2">
    <source>
        <dbReference type="ARBA" id="ARBA00012438"/>
    </source>
</evidence>
<dbReference type="InterPro" id="IPR000014">
    <property type="entry name" value="PAS"/>
</dbReference>
<dbReference type="InterPro" id="IPR052162">
    <property type="entry name" value="Sensor_kinase/Photoreceptor"/>
</dbReference>
<dbReference type="Pfam" id="PF08447">
    <property type="entry name" value="PAS_3"/>
    <property type="match status" value="1"/>
</dbReference>
<feature type="domain" description="Histidine kinase" evidence="6">
    <location>
        <begin position="515"/>
        <end position="731"/>
    </location>
</feature>
<dbReference type="SMART" id="SM00091">
    <property type="entry name" value="PAS"/>
    <property type="match status" value="4"/>
</dbReference>
<feature type="domain" description="PAC" evidence="8">
    <location>
        <begin position="445"/>
        <end position="497"/>
    </location>
</feature>
<dbReference type="InterPro" id="IPR013656">
    <property type="entry name" value="PAS_4"/>
</dbReference>
<dbReference type="CDD" id="cd00130">
    <property type="entry name" value="PAS"/>
    <property type="match status" value="4"/>
</dbReference>
<dbReference type="NCBIfam" id="TIGR00229">
    <property type="entry name" value="sensory_box"/>
    <property type="match status" value="4"/>
</dbReference>
<proteinExistence type="predicted"/>
<feature type="domain" description="PAC" evidence="8">
    <location>
        <begin position="76"/>
        <end position="132"/>
    </location>
</feature>
<dbReference type="RefSeq" id="WP_377468802.1">
    <property type="nucleotide sequence ID" value="NZ_JBHUHV010000001.1"/>
</dbReference>
<dbReference type="Pfam" id="PF13426">
    <property type="entry name" value="PAS_9"/>
    <property type="match status" value="1"/>
</dbReference>
<dbReference type="InterPro" id="IPR000700">
    <property type="entry name" value="PAS-assoc_C"/>
</dbReference>
<name>A0ABW4WRM3_9BACT</name>